<gene>
    <name evidence="2" type="ORF">SCHPADRAFT_455435</name>
</gene>
<evidence type="ECO:0000256" key="1">
    <source>
        <dbReference type="SAM" id="Coils"/>
    </source>
</evidence>
<organism evidence="2 3">
    <name type="scientific">Schizopora paradoxa</name>
    <dbReference type="NCBI Taxonomy" id="27342"/>
    <lineage>
        <taxon>Eukaryota</taxon>
        <taxon>Fungi</taxon>
        <taxon>Dikarya</taxon>
        <taxon>Basidiomycota</taxon>
        <taxon>Agaricomycotina</taxon>
        <taxon>Agaricomycetes</taxon>
        <taxon>Hymenochaetales</taxon>
        <taxon>Schizoporaceae</taxon>
        <taxon>Schizopora</taxon>
    </lineage>
</organism>
<dbReference type="AlphaFoldDB" id="A0A0H2RQP5"/>
<keyword evidence="3" id="KW-1185">Reference proteome</keyword>
<accession>A0A0H2RQP5</accession>
<dbReference type="Proteomes" id="UP000053477">
    <property type="component" value="Unassembled WGS sequence"/>
</dbReference>
<feature type="coiled-coil region" evidence="1">
    <location>
        <begin position="56"/>
        <end position="111"/>
    </location>
</feature>
<proteinExistence type="predicted"/>
<reference evidence="2 3" key="1">
    <citation type="submission" date="2015-04" db="EMBL/GenBank/DDBJ databases">
        <title>Complete genome sequence of Schizopora paradoxa KUC8140, a cosmopolitan wood degrader in East Asia.</title>
        <authorList>
            <consortium name="DOE Joint Genome Institute"/>
            <person name="Min B."/>
            <person name="Park H."/>
            <person name="Jang Y."/>
            <person name="Kim J.-J."/>
            <person name="Kim K.H."/>
            <person name="Pangilinan J."/>
            <person name="Lipzen A."/>
            <person name="Riley R."/>
            <person name="Grigoriev I.V."/>
            <person name="Spatafora J.W."/>
            <person name="Choi I.-G."/>
        </authorList>
    </citation>
    <scope>NUCLEOTIDE SEQUENCE [LARGE SCALE GENOMIC DNA]</scope>
    <source>
        <strain evidence="2 3">KUC8140</strain>
    </source>
</reference>
<protein>
    <submittedName>
        <fullName evidence="2">Uncharacterized protein</fullName>
    </submittedName>
</protein>
<dbReference type="EMBL" id="KQ085992">
    <property type="protein sequence ID" value="KLO11803.1"/>
    <property type="molecule type" value="Genomic_DNA"/>
</dbReference>
<evidence type="ECO:0000313" key="2">
    <source>
        <dbReference type="EMBL" id="KLO11803.1"/>
    </source>
</evidence>
<dbReference type="InParanoid" id="A0A0H2RQP5"/>
<evidence type="ECO:0000313" key="3">
    <source>
        <dbReference type="Proteomes" id="UP000053477"/>
    </source>
</evidence>
<name>A0A0H2RQP5_9AGAM</name>
<keyword evidence="1" id="KW-0175">Coiled coil</keyword>
<sequence length="134" mass="15294">MEKYDSPHWRRARLAATGEIPFKVLNFIQDCIAESPAGSWANPIGDTSHLNSDSDVAGLRARVDILNRRLFNAEIELDVLWHATSLAKANAQRIADERDDTLISIEKLERQCILMDHFLNIGVHQPLRYLNKFI</sequence>